<reference evidence="4" key="1">
    <citation type="journal article" date="2020" name="BMC Genomics">
        <title>Correction to: Identification and distribution of gene clusters required for synthesis of sphingolipid metabolism inhibitors in diverse species of the filamentous fungus Fusarium.</title>
        <authorList>
            <person name="Kim H.S."/>
            <person name="Lohmar J.M."/>
            <person name="Busman M."/>
            <person name="Brown D.W."/>
            <person name="Naumann T.A."/>
            <person name="Divon H.H."/>
            <person name="Lysoe E."/>
            <person name="Uhlig S."/>
            <person name="Proctor R.H."/>
        </authorList>
    </citation>
    <scope>NUCLEOTIDE SEQUENCE [LARGE SCALE GENOMIC DNA]</scope>
    <source>
        <strain evidence="4">NRRL 25331</strain>
    </source>
</reference>
<keyword evidence="4" id="KW-1185">Reference proteome</keyword>
<comment type="caution">
    <text evidence="3">The sequence shown here is derived from an EMBL/GenBank/DDBJ whole genome shotgun (WGS) entry which is preliminary data.</text>
</comment>
<dbReference type="EMBL" id="JAAQPE010000764">
    <property type="protein sequence ID" value="KAF5656321.1"/>
    <property type="molecule type" value="Genomic_DNA"/>
</dbReference>
<comment type="similarity">
    <text evidence="1">Belongs to the peptidase C14B family.</text>
</comment>
<dbReference type="PANTHER" id="PTHR48104:SF30">
    <property type="entry name" value="METACASPASE-1"/>
    <property type="match status" value="1"/>
</dbReference>
<organism evidence="3 4">
    <name type="scientific">Fusarium circinatum</name>
    <name type="common">Pitch canker fungus</name>
    <name type="synonym">Gibberella circinata</name>
    <dbReference type="NCBI Taxonomy" id="48490"/>
    <lineage>
        <taxon>Eukaryota</taxon>
        <taxon>Fungi</taxon>
        <taxon>Dikarya</taxon>
        <taxon>Ascomycota</taxon>
        <taxon>Pezizomycotina</taxon>
        <taxon>Sordariomycetes</taxon>
        <taxon>Hypocreomycetidae</taxon>
        <taxon>Hypocreales</taxon>
        <taxon>Nectriaceae</taxon>
        <taxon>Fusarium</taxon>
        <taxon>Fusarium fujikuroi species complex</taxon>
    </lineage>
</organism>
<evidence type="ECO:0000256" key="1">
    <source>
        <dbReference type="ARBA" id="ARBA00009005"/>
    </source>
</evidence>
<accession>A0A8H5SNT4</accession>
<evidence type="ECO:0000313" key="3">
    <source>
        <dbReference type="EMBL" id="KAF5656321.1"/>
    </source>
</evidence>
<dbReference type="Proteomes" id="UP000572754">
    <property type="component" value="Unassembled WGS sequence"/>
</dbReference>
<dbReference type="InterPro" id="IPR050452">
    <property type="entry name" value="Metacaspase"/>
</dbReference>
<proteinExistence type="inferred from homology"/>
<name>A0A8H5SNT4_FUSCI</name>
<dbReference type="AlphaFoldDB" id="A0A8H5SNT4"/>
<gene>
    <name evidence="3" type="ORF">FCIRC_13724</name>
</gene>
<reference evidence="3 4" key="2">
    <citation type="submission" date="2020-05" db="EMBL/GenBank/DDBJ databases">
        <title>Identification and distribution of gene clusters putatively required for synthesis of sphingolipid metabolism inhibitors in phylogenetically diverse species of the filamentous fungus Fusarium.</title>
        <authorList>
            <person name="Kim H.-S."/>
            <person name="Busman M."/>
            <person name="Brown D.W."/>
            <person name="Divon H."/>
            <person name="Uhlig S."/>
            <person name="Proctor R.H."/>
        </authorList>
    </citation>
    <scope>NUCLEOTIDE SEQUENCE [LARGE SCALE GENOMIC DNA]</scope>
    <source>
        <strain evidence="3 4">NRRL 25331</strain>
    </source>
</reference>
<evidence type="ECO:0000259" key="2">
    <source>
        <dbReference type="Pfam" id="PF00656"/>
    </source>
</evidence>
<protein>
    <submittedName>
        <fullName evidence="3">Caspase protein</fullName>
    </submittedName>
</protein>
<dbReference type="GO" id="GO:0006508">
    <property type="term" value="P:proteolysis"/>
    <property type="evidence" value="ECO:0007669"/>
    <property type="project" value="InterPro"/>
</dbReference>
<dbReference type="PANTHER" id="PTHR48104">
    <property type="entry name" value="METACASPASE-4"/>
    <property type="match status" value="1"/>
</dbReference>
<dbReference type="GO" id="GO:0005737">
    <property type="term" value="C:cytoplasm"/>
    <property type="evidence" value="ECO:0007669"/>
    <property type="project" value="TreeGrafter"/>
</dbReference>
<feature type="domain" description="Peptidase C14 caspase" evidence="2">
    <location>
        <begin position="15"/>
        <end position="278"/>
    </location>
</feature>
<evidence type="ECO:0000313" key="4">
    <source>
        <dbReference type="Proteomes" id="UP000572754"/>
    </source>
</evidence>
<dbReference type="GO" id="GO:0004197">
    <property type="term" value="F:cysteine-type endopeptidase activity"/>
    <property type="evidence" value="ECO:0007669"/>
    <property type="project" value="InterPro"/>
</dbReference>
<dbReference type="InterPro" id="IPR011600">
    <property type="entry name" value="Pept_C14_caspase"/>
</dbReference>
<sequence length="651" mass="72567">MSEEPSQVIKPPKAWIILIGINEYPKDIRDLQGCVRDVEKVEAFFETHFQNISLDVQKLISNSSGKNLPTLQNVKKAIENVKENVGPNDFVYFHYSGHGGRQMRSAKSGVSPGAYIECLVLSDKTTIKDYELGKHFDELATKEANLFVVLDCCHSGGGDRFDSQNVRQINQILPADPEEEIAQNPTPIITEDSDRAAKVVSSPWTRARKYTLLAACHPHQFAKECRDSDNEKNGALTLTMLSSIETLRHNGHFLTYKSLYGDIRAKIGLKSPSQNPTLFGAVDRPIFSLGTVLTTRHATVIEVQTEDNEDAEICIDQGSIHGVHVGEKWKIYPYGQVQMEIPITTVTITKVMEIKAFAIVPKTEKGVERGCILSLETPVYGTPLPVHVQDAELLAKLQELPQFGVNFLSGGSGDFNITPNDQGEHRVIDSTDTPLQGSPLYKPAEPSPQTDTISQFREFLKSLAHCWRLLKLKNLNGDLENDFKFNGGISPVKAGKKISLTFKNERAKTQQKDLEQLQNRESSLYFTLLNIRADHTVVMLTPYGDEGVDSVAVAPGETYETLVKLDFLPTDGNVTQIDDVLMVIVTDQVATFECLATENLFRSGNNVGESFNEQFELMLRQGGSLRAVERVMPPRRTKWQTAHVPITIIRE</sequence>
<dbReference type="Pfam" id="PF00656">
    <property type="entry name" value="Peptidase_C14"/>
    <property type="match status" value="1"/>
</dbReference>
<dbReference type="Gene3D" id="3.40.50.1460">
    <property type="match status" value="1"/>
</dbReference>